<keyword evidence="4" id="KW-0804">Transcription</keyword>
<dbReference type="PRINTS" id="PR00039">
    <property type="entry name" value="HTHLYSR"/>
</dbReference>
<comment type="similarity">
    <text evidence="1">Belongs to the LysR transcriptional regulatory family.</text>
</comment>
<dbReference type="OrthoDB" id="9786526at2"/>
<dbReference type="GO" id="GO:0003700">
    <property type="term" value="F:DNA-binding transcription factor activity"/>
    <property type="evidence" value="ECO:0007669"/>
    <property type="project" value="InterPro"/>
</dbReference>
<organism evidence="6 7">
    <name type="scientific">Amphritea atlantica</name>
    <dbReference type="NCBI Taxonomy" id="355243"/>
    <lineage>
        <taxon>Bacteria</taxon>
        <taxon>Pseudomonadati</taxon>
        <taxon>Pseudomonadota</taxon>
        <taxon>Gammaproteobacteria</taxon>
        <taxon>Oceanospirillales</taxon>
        <taxon>Oceanospirillaceae</taxon>
        <taxon>Amphritea</taxon>
    </lineage>
</organism>
<name>A0A1H9CRS6_9GAMM</name>
<dbReference type="InterPro" id="IPR036390">
    <property type="entry name" value="WH_DNA-bd_sf"/>
</dbReference>
<evidence type="ECO:0000256" key="1">
    <source>
        <dbReference type="ARBA" id="ARBA00009437"/>
    </source>
</evidence>
<keyword evidence="2" id="KW-0805">Transcription regulation</keyword>
<evidence type="ECO:0000256" key="2">
    <source>
        <dbReference type="ARBA" id="ARBA00023015"/>
    </source>
</evidence>
<dbReference type="SUPFAM" id="SSF46785">
    <property type="entry name" value="Winged helix' DNA-binding domain"/>
    <property type="match status" value="1"/>
</dbReference>
<dbReference type="Proteomes" id="UP000198749">
    <property type="component" value="Unassembled WGS sequence"/>
</dbReference>
<dbReference type="FunFam" id="1.10.10.10:FF:000001">
    <property type="entry name" value="LysR family transcriptional regulator"/>
    <property type="match status" value="1"/>
</dbReference>
<dbReference type="PROSITE" id="PS50931">
    <property type="entry name" value="HTH_LYSR"/>
    <property type="match status" value="1"/>
</dbReference>
<dbReference type="Pfam" id="PF03466">
    <property type="entry name" value="LysR_substrate"/>
    <property type="match status" value="1"/>
</dbReference>
<dbReference type="RefSeq" id="WP_091352563.1">
    <property type="nucleotide sequence ID" value="NZ_AP025284.1"/>
</dbReference>
<dbReference type="InterPro" id="IPR036388">
    <property type="entry name" value="WH-like_DNA-bd_sf"/>
</dbReference>
<dbReference type="Gene3D" id="3.40.190.10">
    <property type="entry name" value="Periplasmic binding protein-like II"/>
    <property type="match status" value="2"/>
</dbReference>
<dbReference type="Gene3D" id="1.10.10.10">
    <property type="entry name" value="Winged helix-like DNA-binding domain superfamily/Winged helix DNA-binding domain"/>
    <property type="match status" value="1"/>
</dbReference>
<dbReference type="InterPro" id="IPR000847">
    <property type="entry name" value="LysR_HTH_N"/>
</dbReference>
<keyword evidence="7" id="KW-1185">Reference proteome</keyword>
<sequence length="288" mass="32733">MEIGLLRTFLEVSRTRHFGKAAQNLYLTQSAVSFRIRHLEELIGVPLFSRQRNNILLTAAGERLIPHAENIIKNWQLALQDVAISQEQDLQLVLGGISNLWGTFLQSTLPKLADSFPSMVIRTEINNHLELTRSLLSGTLDLAIVLDPPSLNELGHQQIGQIELALVSSYNDLMPDQVQSHDFVYVDWGMAFNLRTNKLFKKPMTPVLHTEQSQIALEFILSHGGSAFLPLVLVGPYLESERLHRVNNIKPVKRSVYAVYVKDSERHPQLKPIIDKLCQYELKPEMRL</sequence>
<keyword evidence="3" id="KW-0238">DNA-binding</keyword>
<evidence type="ECO:0000256" key="3">
    <source>
        <dbReference type="ARBA" id="ARBA00023125"/>
    </source>
</evidence>
<dbReference type="GO" id="GO:0000976">
    <property type="term" value="F:transcription cis-regulatory region binding"/>
    <property type="evidence" value="ECO:0007669"/>
    <property type="project" value="TreeGrafter"/>
</dbReference>
<dbReference type="PANTHER" id="PTHR30126">
    <property type="entry name" value="HTH-TYPE TRANSCRIPTIONAL REGULATOR"/>
    <property type="match status" value="1"/>
</dbReference>
<dbReference type="Pfam" id="PF00126">
    <property type="entry name" value="HTH_1"/>
    <property type="match status" value="1"/>
</dbReference>
<evidence type="ECO:0000256" key="4">
    <source>
        <dbReference type="ARBA" id="ARBA00023163"/>
    </source>
</evidence>
<protein>
    <submittedName>
        <fullName evidence="6">Transcriptional regulator, LysR family</fullName>
    </submittedName>
</protein>
<dbReference type="SUPFAM" id="SSF53850">
    <property type="entry name" value="Periplasmic binding protein-like II"/>
    <property type="match status" value="1"/>
</dbReference>
<evidence type="ECO:0000259" key="5">
    <source>
        <dbReference type="PROSITE" id="PS50931"/>
    </source>
</evidence>
<dbReference type="EMBL" id="FOGB01000001">
    <property type="protein sequence ID" value="SEQ03757.1"/>
    <property type="molecule type" value="Genomic_DNA"/>
</dbReference>
<gene>
    <name evidence="6" type="ORF">SAMN03080615_00123</name>
</gene>
<accession>A0A1H9CRS6</accession>
<proteinExistence type="inferred from homology"/>
<feature type="domain" description="HTH lysR-type" evidence="5">
    <location>
        <begin position="1"/>
        <end position="58"/>
    </location>
</feature>
<dbReference type="STRING" id="355243.SAMN03080615_00123"/>
<evidence type="ECO:0000313" key="7">
    <source>
        <dbReference type="Proteomes" id="UP000198749"/>
    </source>
</evidence>
<dbReference type="InterPro" id="IPR005119">
    <property type="entry name" value="LysR_subst-bd"/>
</dbReference>
<dbReference type="AlphaFoldDB" id="A0A1H9CRS6"/>
<reference evidence="7" key="1">
    <citation type="submission" date="2016-10" db="EMBL/GenBank/DDBJ databases">
        <authorList>
            <person name="Varghese N."/>
            <person name="Submissions S."/>
        </authorList>
    </citation>
    <scope>NUCLEOTIDE SEQUENCE [LARGE SCALE GENOMIC DNA]</scope>
    <source>
        <strain evidence="7">DSM 18887</strain>
    </source>
</reference>
<dbReference type="PANTHER" id="PTHR30126:SF21">
    <property type="entry name" value="TRANSCRIPTIONAL REGULATOR-RELATED"/>
    <property type="match status" value="1"/>
</dbReference>
<evidence type="ECO:0000313" key="6">
    <source>
        <dbReference type="EMBL" id="SEQ03757.1"/>
    </source>
</evidence>